<dbReference type="Proteomes" id="UP001319867">
    <property type="component" value="Chromosome"/>
</dbReference>
<proteinExistence type="predicted"/>
<dbReference type="Pfam" id="PF01026">
    <property type="entry name" value="TatD_DNase"/>
    <property type="match status" value="1"/>
</dbReference>
<dbReference type="PIRSF" id="PIRSF005902">
    <property type="entry name" value="DNase_TatD"/>
    <property type="match status" value="1"/>
</dbReference>
<dbReference type="RefSeq" id="WP_229316602.1">
    <property type="nucleotide sequence ID" value="NZ_AP025184.1"/>
</dbReference>
<accession>A0ABN6L0M4</accession>
<evidence type="ECO:0000313" key="1">
    <source>
        <dbReference type="EMBL" id="BDB55215.1"/>
    </source>
</evidence>
<keyword evidence="1" id="KW-0378">Hydrolase</keyword>
<dbReference type="InterPro" id="IPR001130">
    <property type="entry name" value="TatD-like"/>
</dbReference>
<dbReference type="Gene3D" id="3.20.20.140">
    <property type="entry name" value="Metal-dependent hydrolases"/>
    <property type="match status" value="1"/>
</dbReference>
<organism evidence="1 2">
    <name type="scientific">Flavobacterium ammoniigenes</name>
    <dbReference type="NCBI Taxonomy" id="1751095"/>
    <lineage>
        <taxon>Bacteria</taxon>
        <taxon>Pseudomonadati</taxon>
        <taxon>Bacteroidota</taxon>
        <taxon>Flavobacteriia</taxon>
        <taxon>Flavobacteriales</taxon>
        <taxon>Flavobacteriaceae</taxon>
        <taxon>Flavobacterium</taxon>
    </lineage>
</organism>
<dbReference type="GO" id="GO:0016787">
    <property type="term" value="F:hydrolase activity"/>
    <property type="evidence" value="ECO:0007669"/>
    <property type="project" value="UniProtKB-KW"/>
</dbReference>
<reference evidence="1 2" key="1">
    <citation type="journal article" date="2022" name="Int. J. Syst. Evol. Microbiol.">
        <title>Flavobacterium ammonificans sp. nov. and Flavobacterium ammoniigenes sp. nov., ammonifying bacteria isolated from surface river water.</title>
        <authorList>
            <person name="Watanabe K."/>
            <person name="Kitamura T."/>
            <person name="Ogata Y."/>
            <person name="Shindo C."/>
            <person name="Suda W."/>
        </authorList>
    </citation>
    <scope>NUCLEOTIDE SEQUENCE [LARGE SCALE GENOMIC DNA]</scope>
    <source>
        <strain evidence="1 2">GENT5</strain>
    </source>
</reference>
<keyword evidence="2" id="KW-1185">Reference proteome</keyword>
<dbReference type="SUPFAM" id="SSF51556">
    <property type="entry name" value="Metallo-dependent hydrolases"/>
    <property type="match status" value="1"/>
</dbReference>
<protein>
    <submittedName>
        <fullName evidence="1">TatD family hydrolase</fullName>
    </submittedName>
</protein>
<gene>
    <name evidence="1" type="ORF">GENT5_15200</name>
</gene>
<evidence type="ECO:0000313" key="2">
    <source>
        <dbReference type="Proteomes" id="UP001319867"/>
    </source>
</evidence>
<name>A0ABN6L0M4_9FLAO</name>
<dbReference type="EMBL" id="AP025184">
    <property type="protein sequence ID" value="BDB55215.1"/>
    <property type="molecule type" value="Genomic_DNA"/>
</dbReference>
<dbReference type="PANTHER" id="PTHR47176:SF1">
    <property type="entry name" value="OS04G0577500 PROTEIN"/>
    <property type="match status" value="1"/>
</dbReference>
<reference evidence="1 2" key="2">
    <citation type="journal article" date="2022" name="Microorganisms">
        <title>Complete Genome Sequences of Two Flavobacterium ammonificans Strains and a Flavobacterium ammoniigenes Strain of Ammonifying Bacterioplankton Isolated from Surface River Water.</title>
        <authorList>
            <person name="Suda W."/>
            <person name="Ogata Y."/>
            <person name="Shindo C."/>
            <person name="Watanabe K."/>
        </authorList>
    </citation>
    <scope>NUCLEOTIDE SEQUENCE [LARGE SCALE GENOMIC DNA]</scope>
    <source>
        <strain evidence="1 2">GENT5</strain>
    </source>
</reference>
<dbReference type="InterPro" id="IPR032466">
    <property type="entry name" value="Metal_Hydrolase"/>
</dbReference>
<sequence>MQYFNLHTHSFRNQENVVELVNQYPQEFTDAFPQYSIGIHPWFIVEDRIESELAIIESKLNESACLAVGECGLDKRIDISFELQQTVFERQLLLAELYKKPVVIHCVAAFQELISIKKKLKITVPILIHGFSKNEQVAKELVANGCYISFGKYLMRMPQLESVLKDMPNDRFFLETDTDEQTIQEVYALAAQYKGLSIPQIKELVTINFSTIFGAHYPIKQITK</sequence>
<dbReference type="PANTHER" id="PTHR47176">
    <property type="entry name" value="OSJNBA0020J04.13 PROTEIN"/>
    <property type="match status" value="1"/>
</dbReference>